<dbReference type="SUPFAM" id="SSF56973">
    <property type="entry name" value="Aerolisin/ETX pore-forming domain"/>
    <property type="match status" value="1"/>
</dbReference>
<reference evidence="3 4" key="1">
    <citation type="journal article" date="2021" name="Cell">
        <title>Tracing the genetic footprints of vertebrate landing in non-teleost ray-finned fishes.</title>
        <authorList>
            <person name="Bi X."/>
            <person name="Wang K."/>
            <person name="Yang L."/>
            <person name="Pan H."/>
            <person name="Jiang H."/>
            <person name="Wei Q."/>
            <person name="Fang M."/>
            <person name="Yu H."/>
            <person name="Zhu C."/>
            <person name="Cai Y."/>
            <person name="He Y."/>
            <person name="Gan X."/>
            <person name="Zeng H."/>
            <person name="Yu D."/>
            <person name="Zhu Y."/>
            <person name="Jiang H."/>
            <person name="Qiu Q."/>
            <person name="Yang H."/>
            <person name="Zhang Y.E."/>
            <person name="Wang W."/>
            <person name="Zhu M."/>
            <person name="He S."/>
            <person name="Zhang G."/>
        </authorList>
    </citation>
    <scope>NUCLEOTIDE SEQUENCE [LARGE SCALE GENOMIC DNA]</scope>
    <source>
        <strain evidence="3">Bchr_013</strain>
    </source>
</reference>
<proteinExistence type="predicted"/>
<dbReference type="Gene3D" id="2.100.10.30">
    <property type="entry name" value="Jacalin-like lectin domain"/>
    <property type="match status" value="1"/>
</dbReference>
<evidence type="ECO:0000313" key="4">
    <source>
        <dbReference type="Proteomes" id="UP000886611"/>
    </source>
</evidence>
<organism evidence="3 4">
    <name type="scientific">Polypterus senegalus</name>
    <name type="common">Senegal bichir</name>
    <dbReference type="NCBI Taxonomy" id="55291"/>
    <lineage>
        <taxon>Eukaryota</taxon>
        <taxon>Metazoa</taxon>
        <taxon>Chordata</taxon>
        <taxon>Craniata</taxon>
        <taxon>Vertebrata</taxon>
        <taxon>Euteleostomi</taxon>
        <taxon>Actinopterygii</taxon>
        <taxon>Polypteriformes</taxon>
        <taxon>Polypteridae</taxon>
        <taxon>Polypterus</taxon>
    </lineage>
</organism>
<dbReference type="CDD" id="cd09302">
    <property type="entry name" value="Jacalin_like"/>
    <property type="match status" value="1"/>
</dbReference>
<dbReference type="InterPro" id="IPR036404">
    <property type="entry name" value="Jacalin-like_lectin_dom_sf"/>
</dbReference>
<evidence type="ECO:0000259" key="2">
    <source>
        <dbReference type="PROSITE" id="PS51752"/>
    </source>
</evidence>
<evidence type="ECO:0000313" key="3">
    <source>
        <dbReference type="EMBL" id="KAG2458560.1"/>
    </source>
</evidence>
<accession>A0A8X7WZU0</accession>
<feature type="region of interest" description="Disordered" evidence="1">
    <location>
        <begin position="321"/>
        <end position="465"/>
    </location>
</feature>
<dbReference type="Gene3D" id="2.170.15.10">
    <property type="entry name" value="Proaerolysin, chain A, domain 3"/>
    <property type="match status" value="1"/>
</dbReference>
<gene>
    <name evidence="3" type="primary">Aep1_7</name>
    <name evidence="3" type="ORF">GTO96_0018461</name>
</gene>
<feature type="domain" description="Jacalin-type lectin" evidence="2">
    <location>
        <begin position="2"/>
        <end position="143"/>
    </location>
</feature>
<feature type="non-terminal residue" evidence="3">
    <location>
        <position position="1"/>
    </location>
</feature>
<name>A0A8X7WZU0_POLSE</name>
<comment type="caution">
    <text evidence="3">The sequence shown here is derived from an EMBL/GenBank/DDBJ whole genome shotgun (WGS) entry which is preliminary data.</text>
</comment>
<dbReference type="InterPro" id="IPR053280">
    <property type="entry name" value="Aerolysin-like_pore-former"/>
</dbReference>
<sequence>MSLLTDTIGGDGGSEFEFNGIDNGAILEKIGVWVGPFQVKALSVQLSDGQTKEFGIYSDSYPYSEFKFDPGEFFTSLSLWGNGKGSRLGAIKFKTNKERNFFAKMTQWELKTECPMDIGSGVCLGVEGRAGADIDSLGFVFINSIKSVVMKDVTYPTLHHMIPNVNVEEIKSISYRNSSTVEEQHTLETASKITRTSSWSTGSAMESAYNMSIQAAIPEFNLIDNEFSLTLGTPSTYELESSDEKTENLIYIIKVPPGKSMDVRVTFGRADIHLPYKATVEVTCIDGTTYQYEKSGIYKGVAYTNAKAPGRRLAVATGPYRAGLQSPVPRPLPLTRTDAPSAWRRHSPSSGPPSVGGLLPRPATARDKPASGRRLAVTTGPYREGLPCPQPVAPNKTRTDAPSRSGGGTSPPHVLLASRRAPARRGHSAPPLARTRGSERHNPKGQHVPSEGPTMSPGSNTAPWDICLRHPRRRKRPLWSAPLSRCSPAGHVVLPAWSTPAGARSRRAGPCRRRPQRSPGLACKIKEKRARSTARTLIRAPVGLRDRPCSCPPPTAPNLPAEVLRRRFHARPFVGLGTLSQAARPAAQGISSAHPEDGPSPDARTAPRPLLSEEPAFTLRFLLLFLDALTVWV</sequence>
<feature type="compositionally biased region" description="Low complexity" evidence="1">
    <location>
        <begin position="348"/>
        <end position="360"/>
    </location>
</feature>
<dbReference type="InterPro" id="IPR001229">
    <property type="entry name" value="Jacalin-like_lectin_dom"/>
</dbReference>
<dbReference type="AlphaFoldDB" id="A0A8X7WZU0"/>
<dbReference type="PANTHER" id="PTHR34007:SF1">
    <property type="entry name" value="AEROLYSIN-LIKE PROTEIN-RELATED"/>
    <property type="match status" value="1"/>
</dbReference>
<dbReference type="Proteomes" id="UP000886611">
    <property type="component" value="Unassembled WGS sequence"/>
</dbReference>
<dbReference type="PANTHER" id="PTHR34007">
    <property type="entry name" value="AEROLYSIN-LIKE PROTEIN-RELATED"/>
    <property type="match status" value="1"/>
</dbReference>
<keyword evidence="4" id="KW-1185">Reference proteome</keyword>
<feature type="region of interest" description="Disordered" evidence="1">
    <location>
        <begin position="584"/>
        <end position="608"/>
    </location>
</feature>
<dbReference type="PROSITE" id="PS51752">
    <property type="entry name" value="JACALIN_LECTIN"/>
    <property type="match status" value="1"/>
</dbReference>
<evidence type="ECO:0000256" key="1">
    <source>
        <dbReference type="SAM" id="MobiDB-lite"/>
    </source>
</evidence>
<feature type="non-terminal residue" evidence="3">
    <location>
        <position position="633"/>
    </location>
</feature>
<dbReference type="Pfam" id="PF01419">
    <property type="entry name" value="Jacalin"/>
    <property type="match status" value="1"/>
</dbReference>
<dbReference type="EMBL" id="JAATIS010007298">
    <property type="protein sequence ID" value="KAG2458560.1"/>
    <property type="molecule type" value="Genomic_DNA"/>
</dbReference>
<protein>
    <submittedName>
        <fullName evidence="3">AEP1 protein</fullName>
    </submittedName>
</protein>